<dbReference type="Proteomes" id="UP000176421">
    <property type="component" value="Unassembled WGS sequence"/>
</dbReference>
<name>A0A1G2HZP8_9BACT</name>
<sequence length="107" mass="12306">MLDLEEIERILNPGKYRGSLELLPGESELPLCLQAPFWTEFAENFGEARRLGFEVVDLMDEIATLQKEGKSIPDDFDQRWKEAVEKMKGAFEKCQGKATIIWKEANK</sequence>
<gene>
    <name evidence="1" type="ORF">A3D35_01490</name>
</gene>
<dbReference type="AlphaFoldDB" id="A0A1G2HZP8"/>
<evidence type="ECO:0000313" key="1">
    <source>
        <dbReference type="EMBL" id="OGZ67691.1"/>
    </source>
</evidence>
<dbReference type="EMBL" id="MHOS01000033">
    <property type="protein sequence ID" value="OGZ67691.1"/>
    <property type="molecule type" value="Genomic_DNA"/>
</dbReference>
<protein>
    <submittedName>
        <fullName evidence="1">Uncharacterized protein</fullName>
    </submittedName>
</protein>
<accession>A0A1G2HZP8</accession>
<reference evidence="1 2" key="1">
    <citation type="journal article" date="2016" name="Nat. Commun.">
        <title>Thousands of microbial genomes shed light on interconnected biogeochemical processes in an aquifer system.</title>
        <authorList>
            <person name="Anantharaman K."/>
            <person name="Brown C.T."/>
            <person name="Hug L.A."/>
            <person name="Sharon I."/>
            <person name="Castelle C.J."/>
            <person name="Probst A.J."/>
            <person name="Thomas B.C."/>
            <person name="Singh A."/>
            <person name="Wilkins M.J."/>
            <person name="Karaoz U."/>
            <person name="Brodie E.L."/>
            <person name="Williams K.H."/>
            <person name="Hubbard S.S."/>
            <person name="Banfield J.F."/>
        </authorList>
    </citation>
    <scope>NUCLEOTIDE SEQUENCE [LARGE SCALE GENOMIC DNA]</scope>
</reference>
<evidence type="ECO:0000313" key="2">
    <source>
        <dbReference type="Proteomes" id="UP000176421"/>
    </source>
</evidence>
<organism evidence="1 2">
    <name type="scientific">Candidatus Staskawiczbacteria bacterium RIFCSPHIGHO2_02_FULL_34_9</name>
    <dbReference type="NCBI Taxonomy" id="1802206"/>
    <lineage>
        <taxon>Bacteria</taxon>
        <taxon>Candidatus Staskawicziibacteriota</taxon>
    </lineage>
</organism>
<proteinExistence type="predicted"/>
<dbReference type="STRING" id="1802206.A3D35_01490"/>
<comment type="caution">
    <text evidence="1">The sequence shown here is derived from an EMBL/GenBank/DDBJ whole genome shotgun (WGS) entry which is preliminary data.</text>
</comment>